<feature type="transmembrane region" description="Helical" evidence="1">
    <location>
        <begin position="38"/>
        <end position="57"/>
    </location>
</feature>
<keyword evidence="1" id="KW-0812">Transmembrane</keyword>
<dbReference type="STRING" id="227598.APY94_09220"/>
<dbReference type="OrthoDB" id="85827at2157"/>
<protein>
    <submittedName>
        <fullName evidence="2">Uncharacterized protein</fullName>
    </submittedName>
</protein>
<proteinExistence type="predicted"/>
<evidence type="ECO:0000313" key="3">
    <source>
        <dbReference type="Proteomes" id="UP000053462"/>
    </source>
</evidence>
<comment type="caution">
    <text evidence="2">The sequence shown here is derived from an EMBL/GenBank/DDBJ whole genome shotgun (WGS) entry which is preliminary data.</text>
</comment>
<name>A0A100XWM7_9EURY</name>
<keyword evidence="3" id="KW-1185">Reference proteome</keyword>
<dbReference type="EMBL" id="LLYW01000032">
    <property type="protein sequence ID" value="KUH32596.1"/>
    <property type="molecule type" value="Genomic_DNA"/>
</dbReference>
<reference evidence="2 3" key="1">
    <citation type="submission" date="2015-10" db="EMBL/GenBank/DDBJ databases">
        <title>Draft genome sequence of Thermococcus celericrescens strain DSM 17994.</title>
        <authorList>
            <person name="Hong S.-J."/>
            <person name="Park C.-E."/>
            <person name="Shin J.-H."/>
        </authorList>
    </citation>
    <scope>NUCLEOTIDE SEQUENCE [LARGE SCALE GENOMIC DNA]</scope>
    <source>
        <strain evidence="2 3">DSM 17994</strain>
    </source>
</reference>
<gene>
    <name evidence="2" type="ORF">APY94_09220</name>
</gene>
<dbReference type="AlphaFoldDB" id="A0A100XWM7"/>
<feature type="transmembrane region" description="Helical" evidence="1">
    <location>
        <begin position="209"/>
        <end position="230"/>
    </location>
</feature>
<feature type="transmembrane region" description="Helical" evidence="1">
    <location>
        <begin position="122"/>
        <end position="145"/>
    </location>
</feature>
<feature type="transmembrane region" description="Helical" evidence="1">
    <location>
        <begin position="93"/>
        <end position="110"/>
    </location>
</feature>
<feature type="transmembrane region" description="Helical" evidence="1">
    <location>
        <begin position="7"/>
        <end position="26"/>
    </location>
</feature>
<feature type="transmembrane region" description="Helical" evidence="1">
    <location>
        <begin position="166"/>
        <end position="189"/>
    </location>
</feature>
<feature type="transmembrane region" description="Helical" evidence="1">
    <location>
        <begin position="237"/>
        <end position="257"/>
    </location>
</feature>
<evidence type="ECO:0000256" key="1">
    <source>
        <dbReference type="SAM" id="Phobius"/>
    </source>
</evidence>
<organism evidence="2 3">
    <name type="scientific">Thermococcus celericrescens</name>
    <dbReference type="NCBI Taxonomy" id="227598"/>
    <lineage>
        <taxon>Archaea</taxon>
        <taxon>Methanobacteriati</taxon>
        <taxon>Methanobacteriota</taxon>
        <taxon>Thermococci</taxon>
        <taxon>Thermococcales</taxon>
        <taxon>Thermococcaceae</taxon>
        <taxon>Thermococcus</taxon>
    </lineage>
</organism>
<sequence>MRIFIRDYLIPWLLAIVFWLVIWILVPQARKNLNPVNLFSILLLLALFLLVALYFAGKALERYGYSREDVKRLPEIIEKTHGRLYLSKEVFDTIARALIFWGLFSSAVLMTKDPLRGVVNGLAMFTLIFSFFIFFVSMVIWVMVFPLSLYRIFTGKKPHRGLLDFVIEYNVIFTGILLAVRLIALHVGVDASASQYLTKLIAFGRNDRVVNSLFELSALNFLFGLVGFYGPKRIGKATALILTLIVFGQLWVVWGLVFG</sequence>
<keyword evidence="1" id="KW-0472">Membrane</keyword>
<accession>A0A100XWM7</accession>
<keyword evidence="1" id="KW-1133">Transmembrane helix</keyword>
<dbReference type="RefSeq" id="WP_058939356.1">
    <property type="nucleotide sequence ID" value="NZ_LLYW01000032.1"/>
</dbReference>
<evidence type="ECO:0000313" key="2">
    <source>
        <dbReference type="EMBL" id="KUH32596.1"/>
    </source>
</evidence>
<dbReference type="Proteomes" id="UP000053462">
    <property type="component" value="Unassembled WGS sequence"/>
</dbReference>